<keyword evidence="2" id="KW-0812">Transmembrane</keyword>
<evidence type="ECO:0000256" key="2">
    <source>
        <dbReference type="SAM" id="Phobius"/>
    </source>
</evidence>
<comment type="caution">
    <text evidence="3">The sequence shown here is derived from an EMBL/GenBank/DDBJ whole genome shotgun (WGS) entry which is preliminary data.</text>
</comment>
<evidence type="ECO:0000256" key="1">
    <source>
        <dbReference type="SAM" id="MobiDB-lite"/>
    </source>
</evidence>
<sequence>KTCEKLEHESESGQPLILAVGETKTHIILITRDYYIFTSPIKSLKGKSSTSRLFLDEKPKKMSKEWPKLYNDKNFRELMEKNLIHTSFMVTDNYSEYILFVTKYSNQRETGGATLNLKTKEPINQTYIYAGDESIVMLSATKDLHFHAIKENDSGIKIAQFVFNGRGIAFNGTKMKLDGGWKFLCDNNDQTRINLPSQIMVSETKCKKELKWNIYTGFNDDQQFYLFGPKHIHIFPIDAFINVEKSYKCTNRKYSGFFVCKDILDTFALCCIIVLILLFILCICCGVCHYYENKNRKKFPTKSSKKSATKAESSHGKCSKRSKLKSRRSSSNKSNSKKSKSKIQY</sequence>
<organism evidence="3 4">
    <name type="scientific">Blomia tropicalis</name>
    <name type="common">Mite</name>
    <dbReference type="NCBI Taxonomy" id="40697"/>
    <lineage>
        <taxon>Eukaryota</taxon>
        <taxon>Metazoa</taxon>
        <taxon>Ecdysozoa</taxon>
        <taxon>Arthropoda</taxon>
        <taxon>Chelicerata</taxon>
        <taxon>Arachnida</taxon>
        <taxon>Acari</taxon>
        <taxon>Acariformes</taxon>
        <taxon>Sarcoptiformes</taxon>
        <taxon>Astigmata</taxon>
        <taxon>Glycyphagoidea</taxon>
        <taxon>Echimyopodidae</taxon>
        <taxon>Blomia</taxon>
    </lineage>
</organism>
<dbReference type="OMA" id="DDSAICH"/>
<accession>A0A9Q0M3U7</accession>
<feature type="compositionally biased region" description="Basic residues" evidence="1">
    <location>
        <begin position="299"/>
        <end position="308"/>
    </location>
</feature>
<evidence type="ECO:0000313" key="3">
    <source>
        <dbReference type="EMBL" id="KAJ6218806.1"/>
    </source>
</evidence>
<feature type="region of interest" description="Disordered" evidence="1">
    <location>
        <begin position="299"/>
        <end position="345"/>
    </location>
</feature>
<proteinExistence type="predicted"/>
<name>A0A9Q0M3U7_BLOTA</name>
<feature type="transmembrane region" description="Helical" evidence="2">
    <location>
        <begin position="266"/>
        <end position="291"/>
    </location>
</feature>
<protein>
    <submittedName>
        <fullName evidence="3">Uncharacterized protein</fullName>
    </submittedName>
</protein>
<gene>
    <name evidence="3" type="ORF">RDWZM_004618</name>
</gene>
<dbReference type="Proteomes" id="UP001142055">
    <property type="component" value="Chromosome 2"/>
</dbReference>
<dbReference type="AlphaFoldDB" id="A0A9Q0M3U7"/>
<dbReference type="EMBL" id="JAPWDV010000002">
    <property type="protein sequence ID" value="KAJ6218806.1"/>
    <property type="molecule type" value="Genomic_DNA"/>
</dbReference>
<evidence type="ECO:0000313" key="4">
    <source>
        <dbReference type="Proteomes" id="UP001142055"/>
    </source>
</evidence>
<keyword evidence="4" id="KW-1185">Reference proteome</keyword>
<keyword evidence="2" id="KW-1133">Transmembrane helix</keyword>
<feature type="non-terminal residue" evidence="3">
    <location>
        <position position="1"/>
    </location>
</feature>
<reference evidence="3" key="1">
    <citation type="submission" date="2022-12" db="EMBL/GenBank/DDBJ databases">
        <title>Genome assemblies of Blomia tropicalis.</title>
        <authorList>
            <person name="Cui Y."/>
        </authorList>
    </citation>
    <scope>NUCLEOTIDE SEQUENCE</scope>
    <source>
        <tissue evidence="3">Adult mites</tissue>
    </source>
</reference>
<keyword evidence="2" id="KW-0472">Membrane</keyword>
<feature type="compositionally biased region" description="Basic residues" evidence="1">
    <location>
        <begin position="317"/>
        <end position="345"/>
    </location>
</feature>